<dbReference type="AlphaFoldDB" id="A0A645FDU4"/>
<sequence length="168" mass="18040">METPVITAAPLRPRCSSTWIAISGSSPGVTCGSFSSKVTVMPSRARLSHISSPTKPVPITTADLGFFSSRKDLMRNMSLMLRRVNTCPRSRPGIGGVTALAPVARMSLSYSSGKISPEIRFLTKIRFFTGSIESTSCRVLISTLYLLRKNAGSRGVSSSARSTSPPRK</sequence>
<organism evidence="1">
    <name type="scientific">bioreactor metagenome</name>
    <dbReference type="NCBI Taxonomy" id="1076179"/>
    <lineage>
        <taxon>unclassified sequences</taxon>
        <taxon>metagenomes</taxon>
        <taxon>ecological metagenomes</taxon>
    </lineage>
</organism>
<name>A0A645FDU4_9ZZZZ</name>
<reference evidence="1" key="1">
    <citation type="submission" date="2019-08" db="EMBL/GenBank/DDBJ databases">
        <authorList>
            <person name="Kucharzyk K."/>
            <person name="Murdoch R.W."/>
            <person name="Higgins S."/>
            <person name="Loffler F."/>
        </authorList>
    </citation>
    <scope>NUCLEOTIDE SEQUENCE</scope>
</reference>
<proteinExistence type="predicted"/>
<comment type="caution">
    <text evidence="1">The sequence shown here is derived from an EMBL/GenBank/DDBJ whole genome shotgun (WGS) entry which is preliminary data.</text>
</comment>
<evidence type="ECO:0000313" key="1">
    <source>
        <dbReference type="EMBL" id="MPN12551.1"/>
    </source>
</evidence>
<gene>
    <name evidence="1" type="ORF">SDC9_159869</name>
</gene>
<dbReference type="EMBL" id="VSSQ01058919">
    <property type="protein sequence ID" value="MPN12551.1"/>
    <property type="molecule type" value="Genomic_DNA"/>
</dbReference>
<accession>A0A645FDU4</accession>
<protein>
    <submittedName>
        <fullName evidence="1">Uncharacterized protein</fullName>
    </submittedName>
</protein>